<dbReference type="Proteomes" id="UP000011135">
    <property type="component" value="Unassembled WGS sequence"/>
</dbReference>
<dbReference type="InterPro" id="IPR029068">
    <property type="entry name" value="Glyas_Bleomycin-R_OHBP_Dase"/>
</dbReference>
<dbReference type="Pfam" id="PF00903">
    <property type="entry name" value="Glyoxalase"/>
    <property type="match status" value="1"/>
</dbReference>
<reference evidence="2 3" key="1">
    <citation type="submission" date="2012-12" db="EMBL/GenBank/DDBJ databases">
        <title>Genome assembly of Fulvivirga imtechensis AK7.</title>
        <authorList>
            <person name="Nupur N."/>
            <person name="Khatri I."/>
            <person name="Kumar R."/>
            <person name="Subramanian S."/>
            <person name="Pinnaka A."/>
        </authorList>
    </citation>
    <scope>NUCLEOTIDE SEQUENCE [LARGE SCALE GENOMIC DNA]</scope>
    <source>
        <strain evidence="2 3">AK7</strain>
    </source>
</reference>
<sequence length="132" mass="15275">MKMKNQIGRIVILVEDYNAALEFYQKNFGFKKLHDVTTDVGQRFLHIGTDKMDALGIWFLRPGRQAQKSRVGDQTTGHPVMVIYTTDINQLYHQLKANDVKIKVELVMTPEYKFFHCLDLYGNEIVVVELPS</sequence>
<dbReference type="AlphaFoldDB" id="L8K0U2"/>
<dbReference type="PROSITE" id="PS51819">
    <property type="entry name" value="VOC"/>
    <property type="match status" value="1"/>
</dbReference>
<dbReference type="eggNOG" id="COG0346">
    <property type="taxonomic scope" value="Bacteria"/>
</dbReference>
<dbReference type="Gene3D" id="3.10.180.10">
    <property type="entry name" value="2,3-Dihydroxybiphenyl 1,2-Dioxygenase, domain 1"/>
    <property type="match status" value="1"/>
</dbReference>
<dbReference type="PANTHER" id="PTHR36437">
    <property type="entry name" value="GLYOXALASE/BLEOMYCIN RESISTANCE PROTEIN/DIOXYGENASE"/>
    <property type="match status" value="1"/>
</dbReference>
<organism evidence="2 3">
    <name type="scientific">Fulvivirga imtechensis AK7</name>
    <dbReference type="NCBI Taxonomy" id="1237149"/>
    <lineage>
        <taxon>Bacteria</taxon>
        <taxon>Pseudomonadati</taxon>
        <taxon>Bacteroidota</taxon>
        <taxon>Cytophagia</taxon>
        <taxon>Cytophagales</taxon>
        <taxon>Fulvivirgaceae</taxon>
        <taxon>Fulvivirga</taxon>
    </lineage>
</organism>
<evidence type="ECO:0000313" key="2">
    <source>
        <dbReference type="EMBL" id="ELR73544.1"/>
    </source>
</evidence>
<evidence type="ECO:0000259" key="1">
    <source>
        <dbReference type="PROSITE" id="PS51819"/>
    </source>
</evidence>
<dbReference type="InterPro" id="IPR004360">
    <property type="entry name" value="Glyas_Fos-R_dOase_dom"/>
</dbReference>
<dbReference type="SUPFAM" id="SSF54593">
    <property type="entry name" value="Glyoxalase/Bleomycin resistance protein/Dihydroxybiphenyl dioxygenase"/>
    <property type="match status" value="1"/>
</dbReference>
<name>L8K0U2_9BACT</name>
<proteinExistence type="predicted"/>
<dbReference type="EMBL" id="AMZN01000004">
    <property type="protein sequence ID" value="ELR73544.1"/>
    <property type="molecule type" value="Genomic_DNA"/>
</dbReference>
<dbReference type="STRING" id="1237149.C900_02629"/>
<feature type="domain" description="VOC" evidence="1">
    <location>
        <begin position="6"/>
        <end position="132"/>
    </location>
</feature>
<evidence type="ECO:0000313" key="3">
    <source>
        <dbReference type="Proteomes" id="UP000011135"/>
    </source>
</evidence>
<dbReference type="InterPro" id="IPR037523">
    <property type="entry name" value="VOC_core"/>
</dbReference>
<dbReference type="PANTHER" id="PTHR36437:SF2">
    <property type="entry name" value="GLYOXALASE_BLEOMYCIN RESISTANCE PROTEIN_DIOXYGENASE"/>
    <property type="match status" value="1"/>
</dbReference>
<accession>L8K0U2</accession>
<protein>
    <submittedName>
        <fullName evidence="2">Glyoxalase family protein</fullName>
    </submittedName>
</protein>
<gene>
    <name evidence="2" type="ORF">C900_02629</name>
</gene>
<comment type="caution">
    <text evidence="2">The sequence shown here is derived from an EMBL/GenBank/DDBJ whole genome shotgun (WGS) entry which is preliminary data.</text>
</comment>
<keyword evidence="3" id="KW-1185">Reference proteome</keyword>